<evidence type="ECO:0000313" key="1">
    <source>
        <dbReference type="EMBL" id="NIK56603.1"/>
    </source>
</evidence>
<dbReference type="EMBL" id="JAASRO010000001">
    <property type="protein sequence ID" value="NIK56603.1"/>
    <property type="molecule type" value="Genomic_DNA"/>
</dbReference>
<dbReference type="Proteomes" id="UP000555407">
    <property type="component" value="Unassembled WGS sequence"/>
</dbReference>
<protein>
    <submittedName>
        <fullName evidence="1">Uncharacterized protein</fullName>
    </submittedName>
</protein>
<sequence>MSFPSRRRVRLWFGPHQLADYIGEPAAAARHEAAMRRRFPGLAITNEPLPVVAPAADYSPADLHR</sequence>
<gene>
    <name evidence="1" type="ORF">BJY22_002320</name>
</gene>
<keyword evidence="2" id="KW-1185">Reference proteome</keyword>
<organism evidence="1 2">
    <name type="scientific">Kribbella shirazensis</name>
    <dbReference type="NCBI Taxonomy" id="1105143"/>
    <lineage>
        <taxon>Bacteria</taxon>
        <taxon>Bacillati</taxon>
        <taxon>Actinomycetota</taxon>
        <taxon>Actinomycetes</taxon>
        <taxon>Propionibacteriales</taxon>
        <taxon>Kribbellaceae</taxon>
        <taxon>Kribbella</taxon>
    </lineage>
</organism>
<name>A0A7X5VA34_9ACTN</name>
<reference evidence="1 2" key="1">
    <citation type="submission" date="2020-03" db="EMBL/GenBank/DDBJ databases">
        <title>Sequencing the genomes of 1000 actinobacteria strains.</title>
        <authorList>
            <person name="Klenk H.-P."/>
        </authorList>
    </citation>
    <scope>NUCLEOTIDE SEQUENCE [LARGE SCALE GENOMIC DNA]</scope>
    <source>
        <strain evidence="1 2">DSM 45490</strain>
    </source>
</reference>
<dbReference type="RefSeq" id="WP_167206074.1">
    <property type="nucleotide sequence ID" value="NZ_JAASRO010000001.1"/>
</dbReference>
<dbReference type="AlphaFoldDB" id="A0A7X5VA34"/>
<comment type="caution">
    <text evidence="1">The sequence shown here is derived from an EMBL/GenBank/DDBJ whole genome shotgun (WGS) entry which is preliminary data.</text>
</comment>
<evidence type="ECO:0000313" key="2">
    <source>
        <dbReference type="Proteomes" id="UP000555407"/>
    </source>
</evidence>
<accession>A0A7X5VA34</accession>
<proteinExistence type="predicted"/>